<feature type="chain" id="PRO_5034993486" description="peptidylprolyl isomerase" evidence="6">
    <location>
        <begin position="30"/>
        <end position="274"/>
    </location>
</feature>
<dbReference type="PANTHER" id="PTHR47245">
    <property type="entry name" value="PEPTIDYLPROLYL ISOMERASE"/>
    <property type="match status" value="1"/>
</dbReference>
<dbReference type="SUPFAM" id="SSF109998">
    <property type="entry name" value="Triger factor/SurA peptide-binding domain-like"/>
    <property type="match status" value="1"/>
</dbReference>
<dbReference type="Pfam" id="PF13623">
    <property type="entry name" value="SurA_N_2"/>
    <property type="match status" value="1"/>
</dbReference>
<dbReference type="AlphaFoldDB" id="A0A8D5JL66"/>
<dbReference type="EMBL" id="AP024110">
    <property type="protein sequence ID" value="BCM24580.1"/>
    <property type="molecule type" value="Genomic_DNA"/>
</dbReference>
<dbReference type="InterPro" id="IPR000297">
    <property type="entry name" value="PPIase_PpiC"/>
</dbReference>
<evidence type="ECO:0000256" key="3">
    <source>
        <dbReference type="ARBA" id="ARBA00013194"/>
    </source>
</evidence>
<dbReference type="EC" id="5.2.1.8" evidence="3"/>
<dbReference type="InterPro" id="IPR050245">
    <property type="entry name" value="PrsA_foldase"/>
</dbReference>
<dbReference type="Gene3D" id="3.10.50.40">
    <property type="match status" value="1"/>
</dbReference>
<accession>A0A8D5JL66</accession>
<dbReference type="GO" id="GO:0003755">
    <property type="term" value="F:peptidyl-prolyl cis-trans isomerase activity"/>
    <property type="evidence" value="ECO:0007669"/>
    <property type="project" value="UniProtKB-KW"/>
</dbReference>
<dbReference type="Pfam" id="PF13616">
    <property type="entry name" value="Rotamase_3"/>
    <property type="match status" value="1"/>
</dbReference>
<evidence type="ECO:0000256" key="4">
    <source>
        <dbReference type="ARBA" id="ARBA00023110"/>
    </source>
</evidence>
<proteinExistence type="inferred from homology"/>
<sequence>MKFSNFLTIGRVFAAITLSASMMLPAAQAADGVIATVNGKPIKQSVYDFIVKDATARGQNVDDNTRNVIINKLVSSELVAQEAQRIGLDKQPDYIARQELAQRELLVNAFLADYIKKNPVSDADTKAAYDDYKKQLGDKEYSASHILVATEAEAKDVIAQLGKGGDFAKIAKDKSKDPGSQEKGGDLGWFSLGGMVKPFGDAVSKLQKGGITQTPVQTQFGWHVIKLNDIRDAQPPAYEKVKDDLQKRLQQQKLEKLLSDLRAKAKITDTAVKK</sequence>
<feature type="domain" description="PpiC" evidence="7">
    <location>
        <begin position="138"/>
        <end position="229"/>
    </location>
</feature>
<dbReference type="InterPro" id="IPR046357">
    <property type="entry name" value="PPIase_dom_sf"/>
</dbReference>
<keyword evidence="5 8" id="KW-0413">Isomerase</keyword>
<evidence type="ECO:0000313" key="8">
    <source>
        <dbReference type="EMBL" id="BCM24580.1"/>
    </source>
</evidence>
<dbReference type="SUPFAM" id="SSF54534">
    <property type="entry name" value="FKBP-like"/>
    <property type="match status" value="1"/>
</dbReference>
<evidence type="ECO:0000256" key="5">
    <source>
        <dbReference type="PROSITE-ProRule" id="PRU00278"/>
    </source>
</evidence>
<evidence type="ECO:0000259" key="7">
    <source>
        <dbReference type="PROSITE" id="PS50198"/>
    </source>
</evidence>
<feature type="signal peptide" evidence="6">
    <location>
        <begin position="1"/>
        <end position="29"/>
    </location>
</feature>
<comment type="catalytic activity">
    <reaction evidence="1">
        <text>[protein]-peptidylproline (omega=180) = [protein]-peptidylproline (omega=0)</text>
        <dbReference type="Rhea" id="RHEA:16237"/>
        <dbReference type="Rhea" id="RHEA-COMP:10747"/>
        <dbReference type="Rhea" id="RHEA-COMP:10748"/>
        <dbReference type="ChEBI" id="CHEBI:83833"/>
        <dbReference type="ChEBI" id="CHEBI:83834"/>
        <dbReference type="EC" id="5.2.1.8"/>
    </reaction>
</comment>
<gene>
    <name evidence="8" type="ORF">ZMTM_08390</name>
</gene>
<dbReference type="PANTHER" id="PTHR47245:SF2">
    <property type="entry name" value="PEPTIDYL-PROLYL CIS-TRANS ISOMERASE HP_0175-RELATED"/>
    <property type="match status" value="1"/>
</dbReference>
<keyword evidence="4 5" id="KW-0697">Rotamase</keyword>
<dbReference type="Proteomes" id="UP000826722">
    <property type="component" value="Chromosome"/>
</dbReference>
<evidence type="ECO:0000256" key="1">
    <source>
        <dbReference type="ARBA" id="ARBA00000971"/>
    </source>
</evidence>
<organism evidence="8 9">
    <name type="scientific">Methyloradius palustris</name>
    <dbReference type="NCBI Taxonomy" id="2778876"/>
    <lineage>
        <taxon>Bacteria</taxon>
        <taxon>Pseudomonadati</taxon>
        <taxon>Pseudomonadota</taxon>
        <taxon>Betaproteobacteria</taxon>
        <taxon>Nitrosomonadales</taxon>
        <taxon>Methylophilaceae</taxon>
        <taxon>Methyloradius</taxon>
    </lineage>
</organism>
<evidence type="ECO:0000313" key="9">
    <source>
        <dbReference type="Proteomes" id="UP000826722"/>
    </source>
</evidence>
<dbReference type="InterPro" id="IPR027304">
    <property type="entry name" value="Trigger_fact/SurA_dom_sf"/>
</dbReference>
<dbReference type="Gene3D" id="1.10.8.1040">
    <property type="match status" value="1"/>
</dbReference>
<keyword evidence="6" id="KW-0732">Signal</keyword>
<evidence type="ECO:0000256" key="6">
    <source>
        <dbReference type="SAM" id="SignalP"/>
    </source>
</evidence>
<name>A0A8D5JL66_9PROT</name>
<dbReference type="PROSITE" id="PS50198">
    <property type="entry name" value="PPIC_PPIASE_2"/>
    <property type="match status" value="1"/>
</dbReference>
<comment type="similarity">
    <text evidence="2">Belongs to the PpiC/parvulin rotamase family.</text>
</comment>
<protein>
    <recommendedName>
        <fullName evidence="3">peptidylprolyl isomerase</fullName>
        <ecNumber evidence="3">5.2.1.8</ecNumber>
    </recommendedName>
</protein>
<dbReference type="KEGG" id="mpau:ZMTM_08390"/>
<evidence type="ECO:0000256" key="2">
    <source>
        <dbReference type="ARBA" id="ARBA00007656"/>
    </source>
</evidence>
<keyword evidence="9" id="KW-1185">Reference proteome</keyword>
<reference evidence="8" key="1">
    <citation type="journal article" date="2021" name="Arch. Microbiol.">
        <title>Methyloradius palustris gen. nov., sp. nov., a methanol-oxidizing bacterium isolated from snow.</title>
        <authorList>
            <person name="Miyadera T."/>
            <person name="Kojima H."/>
            <person name="Fukui M."/>
        </authorList>
    </citation>
    <scope>NUCLEOTIDE SEQUENCE</scope>
    <source>
        <strain evidence="8">Zm11</strain>
    </source>
</reference>